<keyword evidence="3" id="KW-0597">Phosphoprotein</keyword>
<dbReference type="Gene3D" id="3.30.450.20">
    <property type="entry name" value="PAS domain"/>
    <property type="match status" value="1"/>
</dbReference>
<keyword evidence="11" id="KW-1185">Reference proteome</keyword>
<evidence type="ECO:0000256" key="2">
    <source>
        <dbReference type="ARBA" id="ARBA00012438"/>
    </source>
</evidence>
<dbReference type="Proteomes" id="UP000549617">
    <property type="component" value="Unassembled WGS sequence"/>
</dbReference>
<evidence type="ECO:0000313" key="11">
    <source>
        <dbReference type="Proteomes" id="UP000549617"/>
    </source>
</evidence>
<keyword evidence="8" id="KW-0472">Membrane</keyword>
<keyword evidence="8" id="KW-1133">Transmembrane helix</keyword>
<protein>
    <recommendedName>
        <fullName evidence="2">histidine kinase</fullName>
        <ecNumber evidence="2">2.7.13.3</ecNumber>
    </recommendedName>
</protein>
<keyword evidence="6 10" id="KW-0418">Kinase</keyword>
<dbReference type="PANTHER" id="PTHR41523:SF8">
    <property type="entry name" value="ETHYLENE RESPONSE SENSOR PROTEIN"/>
    <property type="match status" value="1"/>
</dbReference>
<gene>
    <name evidence="10" type="ORF">FHS49_002073</name>
</gene>
<reference evidence="10 11" key="1">
    <citation type="submission" date="2020-08" db="EMBL/GenBank/DDBJ databases">
        <title>Genomic Encyclopedia of Type Strains, Phase IV (KMG-IV): sequencing the most valuable type-strain genomes for metagenomic binning, comparative biology and taxonomic classification.</title>
        <authorList>
            <person name="Goeker M."/>
        </authorList>
    </citation>
    <scope>NUCLEOTIDE SEQUENCE [LARGE SCALE GENOMIC DNA]</scope>
    <source>
        <strain evidence="10 11">DSM 25079</strain>
    </source>
</reference>
<comment type="caution">
    <text evidence="10">The sequence shown here is derived from an EMBL/GenBank/DDBJ whole genome shotgun (WGS) entry which is preliminary data.</text>
</comment>
<dbReference type="AlphaFoldDB" id="A0A7W9EED0"/>
<evidence type="ECO:0000256" key="1">
    <source>
        <dbReference type="ARBA" id="ARBA00000085"/>
    </source>
</evidence>
<evidence type="ECO:0000256" key="7">
    <source>
        <dbReference type="ARBA" id="ARBA00022840"/>
    </source>
</evidence>
<dbReference type="GO" id="GO:0004673">
    <property type="term" value="F:protein histidine kinase activity"/>
    <property type="evidence" value="ECO:0007669"/>
    <property type="project" value="UniProtKB-EC"/>
</dbReference>
<dbReference type="EMBL" id="JACIJC010000003">
    <property type="protein sequence ID" value="MBB5686057.1"/>
    <property type="molecule type" value="Genomic_DNA"/>
</dbReference>
<evidence type="ECO:0000256" key="6">
    <source>
        <dbReference type="ARBA" id="ARBA00022777"/>
    </source>
</evidence>
<evidence type="ECO:0000256" key="8">
    <source>
        <dbReference type="SAM" id="Phobius"/>
    </source>
</evidence>
<sequence>MTIDAKQAATDDPLAREGRFARFSTGFKLFLILSLALLPLGLIAFFATLQSSRTADLERRAQVRIALTESTRKIATTIAGDMATLSVAMKSVIDRPDDPTICPRITEIIAAQGGEATPFAIFGPASEPVCRAGAIAVLRPSTLPLDPNTPDDLEIDEEGLTITVRSASASVVSVLHYPRALLTKLATPGGFDIDHSFVLLDQDERTALTERSIGGGMAGSDTLSAPIGTTGMTAEINVARQDFSAAEILAILLPLIMWASAAAIGWAVVDRLLIRPLKLLERDVSAYRPGEIVDSLAGMTTPAFELRQLANTFHTITERISLHEGELAEGLARQTRLTREVHHRVKNNLQVVASLINLHARGVDNPEVARAYGSIQRRVDALAVVHRNHFAELEDNRGVGLRPLIGELAQGLRASVSEGMTGPTMALDIQPVYVSQDVAVPVSFLLTELFELAMTALPDARVAISLAASVPGKARLEVRSDALIGSPALMAGLEGRYGRVLEGLSRQLRSPFDRDLENGVFALEIPIVAQDDVGSGD</sequence>
<dbReference type="PANTHER" id="PTHR41523">
    <property type="entry name" value="TWO-COMPONENT SYSTEM SENSOR PROTEIN"/>
    <property type="match status" value="1"/>
</dbReference>
<feature type="transmembrane region" description="Helical" evidence="8">
    <location>
        <begin position="29"/>
        <end position="49"/>
    </location>
</feature>
<keyword evidence="4" id="KW-0808">Transferase</keyword>
<comment type="catalytic activity">
    <reaction evidence="1">
        <text>ATP + protein L-histidine = ADP + protein N-phospho-L-histidine.</text>
        <dbReference type="EC" id="2.7.13.3"/>
    </reaction>
</comment>
<feature type="transmembrane region" description="Helical" evidence="8">
    <location>
        <begin position="248"/>
        <end position="269"/>
    </location>
</feature>
<feature type="domain" description="Signal transduction histidine kinase subgroup 2 dimerisation and phosphoacceptor" evidence="9">
    <location>
        <begin position="340"/>
        <end position="414"/>
    </location>
</feature>
<keyword evidence="8" id="KW-0812">Transmembrane</keyword>
<dbReference type="EC" id="2.7.13.3" evidence="2"/>
<dbReference type="InterPro" id="IPR011495">
    <property type="entry name" value="Sig_transdc_His_kin_sub2_dim/P"/>
</dbReference>
<keyword evidence="7" id="KW-0067">ATP-binding</keyword>
<accession>A0A7W9EED0</accession>
<dbReference type="RefSeq" id="WP_184018056.1">
    <property type="nucleotide sequence ID" value="NZ_JACIJC010000003.1"/>
</dbReference>
<dbReference type="Pfam" id="PF07568">
    <property type="entry name" value="HisKA_2"/>
    <property type="match status" value="1"/>
</dbReference>
<evidence type="ECO:0000259" key="9">
    <source>
        <dbReference type="Pfam" id="PF07568"/>
    </source>
</evidence>
<evidence type="ECO:0000256" key="4">
    <source>
        <dbReference type="ARBA" id="ARBA00022679"/>
    </source>
</evidence>
<evidence type="ECO:0000313" key="10">
    <source>
        <dbReference type="EMBL" id="MBB5686057.1"/>
    </source>
</evidence>
<name>A0A7W9EED0_9SPHN</name>
<keyword evidence="5" id="KW-0547">Nucleotide-binding</keyword>
<evidence type="ECO:0000256" key="3">
    <source>
        <dbReference type="ARBA" id="ARBA00022553"/>
    </source>
</evidence>
<dbReference type="GO" id="GO:0005524">
    <property type="term" value="F:ATP binding"/>
    <property type="evidence" value="ECO:0007669"/>
    <property type="project" value="UniProtKB-KW"/>
</dbReference>
<evidence type="ECO:0000256" key="5">
    <source>
        <dbReference type="ARBA" id="ARBA00022741"/>
    </source>
</evidence>
<proteinExistence type="predicted"/>
<organism evidence="10 11">
    <name type="scientific">Sphingobium boeckii</name>
    <dbReference type="NCBI Taxonomy" id="1082345"/>
    <lineage>
        <taxon>Bacteria</taxon>
        <taxon>Pseudomonadati</taxon>
        <taxon>Pseudomonadota</taxon>
        <taxon>Alphaproteobacteria</taxon>
        <taxon>Sphingomonadales</taxon>
        <taxon>Sphingomonadaceae</taxon>
        <taxon>Sphingobium</taxon>
    </lineage>
</organism>